<dbReference type="InterPro" id="IPR011006">
    <property type="entry name" value="CheY-like_superfamily"/>
</dbReference>
<dbReference type="PANTHER" id="PTHR45339:SF1">
    <property type="entry name" value="HYBRID SIGNAL TRANSDUCTION HISTIDINE KINASE J"/>
    <property type="match status" value="1"/>
</dbReference>
<feature type="compositionally biased region" description="Low complexity" evidence="4">
    <location>
        <begin position="1084"/>
        <end position="1094"/>
    </location>
</feature>
<comment type="caution">
    <text evidence="6">The sequence shown here is derived from an EMBL/GenBank/DDBJ whole genome shotgun (WGS) entry which is preliminary data.</text>
</comment>
<sequence>MSTAPRIPTVRLPTVIPGASDETSSQDPVVLDLPPSGKFGFAWPADAGPAPSLPSLADRHISLSSSDADSATSEHEPDAEEKAGEKSLRSRRWSTGAGRKGYGEESEDSDFTTPTHRLNLDKNPLDHASLHPRLSRAFSVPLPSQIGYLKNPKRPPLFALPPGSFPPTMQPSSDMAHFHELSLELADSVQMVIQTLLQLSPPQVFDPAKEQFSACALPIPTPSVSALFTVMKGLNYMSANMPAFSTPLSSHPYDPPNQTTNVDSYNSAISNAALQAPQISVHDFDIGETLQSVGDALSGMAADVGVDLVLFHGDVGMKHIAVKGDEIGIGYTLSHIVRQILAIAHGGDSIQIGLFLVAPISVSPEAVESPVIEIPLDATEPADSISQPDPDLPLRCTFQVTHTFPYNIARLSPLRSGTIPGRRKPCLDSHILRRLVHHVGASLTCELTDTASICKLSMTLERGSPAVVNPAIILSDNDPILQAYPDFKFSEEPTLEDLAQFVGTLKGRKVFLYADAAGIFAQRLTSYLTSWGLDVSHASSDSDTEGSPARDAANIPSVEHPPVANEARGGTSILQTLDEQDVPPSTPLTPKAFNQAPSFILIDDDISVLRERLRKLRADLPHSFQFSRKRPNLAANHRPRSSPQVVRSIGHSSAPSSPRSASVIIHFTSLANFKLVKGILQSVLGPSLGTTSRLPEVIVIPKPAGPRRVLTALHTAAVKPIVDPFFSPIATSPISPGLYPAASYFHQNLSPKSSMSRPSSSPRGFSYQSMRSPRAGVEPTPDALALPPSPLGLTEGMDYFSEAAEKLGSSPSSGLVIQSPNGQPAGIFFHPPRSRGCRPSSQSVSAENSTVYSRGSRRHSDSAERTRPAGGVTFLNLSTAAQQRQSSSTQVPPDPARSGTLMTAIPGGEVPATVGMGHAGTSPGTRQVAKRTGTIEVLRKTSSPPSSPRTSPTGAKITPSRWGSGTRRSQPDKATSPSPMRKAKPTEPSIVPPISVLIVEDNPINQTLLSTFMRKKKIKYDVAKNGEEAVEKWSSGRFHLILMDIQMPVMDGISATKEIRRLEKLNASQGYPGTPQTEGQRTPSDVSNDSRMSSSPFRSSVIIVALTASSLQSDRVAALAAGCNDFLTKPVSLEWLNNKIIEWGSIKALQMFADSRPDFVKSVSVGQTAQAQNIARRLHMPEGRVSPSPSRPLSQPVVSGAVSTAPPKLGPDDPTPMGNSTPSLVYKSFGSIQETVNGTPELNHGRSRNFPLFTRPSDRSVNTKGDVFRHWPSFFPRLMNEF</sequence>
<reference evidence="6" key="1">
    <citation type="submission" date="2019-10" db="EMBL/GenBank/DDBJ databases">
        <authorList>
            <consortium name="DOE Joint Genome Institute"/>
            <person name="Kuo A."/>
            <person name="Miyauchi S."/>
            <person name="Kiss E."/>
            <person name="Drula E."/>
            <person name="Kohler A."/>
            <person name="Sanchez-Garcia M."/>
            <person name="Andreopoulos B."/>
            <person name="Barry K.W."/>
            <person name="Bonito G."/>
            <person name="Buee M."/>
            <person name="Carver A."/>
            <person name="Chen C."/>
            <person name="Cichocki N."/>
            <person name="Clum A."/>
            <person name="Culley D."/>
            <person name="Crous P.W."/>
            <person name="Fauchery L."/>
            <person name="Girlanda M."/>
            <person name="Hayes R."/>
            <person name="Keri Z."/>
            <person name="LaButti K."/>
            <person name="Lipzen A."/>
            <person name="Lombard V."/>
            <person name="Magnuson J."/>
            <person name="Maillard F."/>
            <person name="Morin E."/>
            <person name="Murat C."/>
            <person name="Nolan M."/>
            <person name="Ohm R."/>
            <person name="Pangilinan J."/>
            <person name="Pereira M."/>
            <person name="Perotto S."/>
            <person name="Peter M."/>
            <person name="Riley R."/>
            <person name="Sitrit Y."/>
            <person name="Stielow B."/>
            <person name="Szollosi G."/>
            <person name="Zifcakova L."/>
            <person name="Stursova M."/>
            <person name="Spatafora J.W."/>
            <person name="Tedersoo L."/>
            <person name="Vaario L.-M."/>
            <person name="Yamada A."/>
            <person name="Yan M."/>
            <person name="Wang P."/>
            <person name="Xu J."/>
            <person name="Bruns T."/>
            <person name="Baldrian P."/>
            <person name="Vilgalys R."/>
            <person name="Henrissat B."/>
            <person name="Grigoriev I.V."/>
            <person name="Hibbett D."/>
            <person name="Nagy L.G."/>
            <person name="Martin F.M."/>
        </authorList>
    </citation>
    <scope>NUCLEOTIDE SEQUENCE</scope>
    <source>
        <strain evidence="6">Prilba</strain>
    </source>
</reference>
<feature type="compositionally biased region" description="Basic and acidic residues" evidence="4">
    <location>
        <begin position="858"/>
        <end position="867"/>
    </location>
</feature>
<dbReference type="SMART" id="SM00448">
    <property type="entry name" value="REC"/>
    <property type="match status" value="1"/>
</dbReference>
<feature type="region of interest" description="Disordered" evidence="4">
    <location>
        <begin position="1066"/>
        <end position="1094"/>
    </location>
</feature>
<feature type="modified residue" description="4-aspartylphosphate" evidence="3">
    <location>
        <position position="1044"/>
    </location>
</feature>
<keyword evidence="1 3" id="KW-0597">Phosphoprotein</keyword>
<feature type="region of interest" description="Disordered" evidence="4">
    <location>
        <begin position="831"/>
        <end position="904"/>
    </location>
</feature>
<feature type="region of interest" description="Disordered" evidence="4">
    <location>
        <begin position="538"/>
        <end position="566"/>
    </location>
</feature>
<dbReference type="PROSITE" id="PS50110">
    <property type="entry name" value="RESPONSE_REGULATORY"/>
    <property type="match status" value="1"/>
</dbReference>
<keyword evidence="2" id="KW-0902">Two-component regulatory system</keyword>
<dbReference type="FunFam" id="3.40.50.2300:FF:000146">
    <property type="entry name" value="Putative two-component response regulator SSK1p"/>
    <property type="match status" value="1"/>
</dbReference>
<feature type="region of interest" description="Disordered" evidence="4">
    <location>
        <begin position="1237"/>
        <end position="1257"/>
    </location>
</feature>
<reference evidence="6" key="2">
    <citation type="journal article" date="2020" name="Nat. Commun.">
        <title>Large-scale genome sequencing of mycorrhizal fungi provides insights into the early evolution of symbiotic traits.</title>
        <authorList>
            <person name="Miyauchi S."/>
            <person name="Kiss E."/>
            <person name="Kuo A."/>
            <person name="Drula E."/>
            <person name="Kohler A."/>
            <person name="Sanchez-Garcia M."/>
            <person name="Morin E."/>
            <person name="Andreopoulos B."/>
            <person name="Barry K.W."/>
            <person name="Bonito G."/>
            <person name="Buee M."/>
            <person name="Carver A."/>
            <person name="Chen C."/>
            <person name="Cichocki N."/>
            <person name="Clum A."/>
            <person name="Culley D."/>
            <person name="Crous P.W."/>
            <person name="Fauchery L."/>
            <person name="Girlanda M."/>
            <person name="Hayes R.D."/>
            <person name="Keri Z."/>
            <person name="LaButti K."/>
            <person name="Lipzen A."/>
            <person name="Lombard V."/>
            <person name="Magnuson J."/>
            <person name="Maillard F."/>
            <person name="Murat C."/>
            <person name="Nolan M."/>
            <person name="Ohm R.A."/>
            <person name="Pangilinan J."/>
            <person name="Pereira M.F."/>
            <person name="Perotto S."/>
            <person name="Peter M."/>
            <person name="Pfister S."/>
            <person name="Riley R."/>
            <person name="Sitrit Y."/>
            <person name="Stielow J.B."/>
            <person name="Szollosi G."/>
            <person name="Zifcakova L."/>
            <person name="Stursova M."/>
            <person name="Spatafora J.W."/>
            <person name="Tedersoo L."/>
            <person name="Vaario L.M."/>
            <person name="Yamada A."/>
            <person name="Yan M."/>
            <person name="Wang P."/>
            <person name="Xu J."/>
            <person name="Bruns T."/>
            <person name="Baldrian P."/>
            <person name="Vilgalys R."/>
            <person name="Dunand C."/>
            <person name="Henrissat B."/>
            <person name="Grigoriev I.V."/>
            <person name="Hibbett D."/>
            <person name="Nagy L.G."/>
            <person name="Martin F.M."/>
        </authorList>
    </citation>
    <scope>NUCLEOTIDE SEQUENCE</scope>
    <source>
        <strain evidence="6">Prilba</strain>
    </source>
</reference>
<feature type="compositionally biased region" description="Polar residues" evidence="4">
    <location>
        <begin position="1066"/>
        <end position="1083"/>
    </location>
</feature>
<evidence type="ECO:0000256" key="2">
    <source>
        <dbReference type="ARBA" id="ARBA00023012"/>
    </source>
</evidence>
<evidence type="ECO:0000256" key="3">
    <source>
        <dbReference type="PROSITE-ProRule" id="PRU00169"/>
    </source>
</evidence>
<feature type="compositionally biased region" description="Polar residues" evidence="4">
    <location>
        <begin position="1187"/>
        <end position="1197"/>
    </location>
</feature>
<dbReference type="CDD" id="cd17546">
    <property type="entry name" value="REC_hyHK_CKI1_RcsC-like"/>
    <property type="match status" value="1"/>
</dbReference>
<feature type="compositionally biased region" description="Basic and acidic residues" evidence="4">
    <location>
        <begin position="72"/>
        <end position="88"/>
    </location>
</feature>
<proteinExistence type="predicted"/>
<dbReference type="InterPro" id="IPR001789">
    <property type="entry name" value="Sig_transdc_resp-reg_receiver"/>
</dbReference>
<evidence type="ECO:0000313" key="6">
    <source>
        <dbReference type="EMBL" id="KAF8485067.1"/>
    </source>
</evidence>
<feature type="domain" description="Response regulatory" evidence="5">
    <location>
        <begin position="995"/>
        <end position="1144"/>
    </location>
</feature>
<keyword evidence="7" id="KW-1185">Reference proteome</keyword>
<evidence type="ECO:0000313" key="7">
    <source>
        <dbReference type="Proteomes" id="UP000759537"/>
    </source>
</evidence>
<dbReference type="EMBL" id="WHVB01000003">
    <property type="protein sequence ID" value="KAF8485067.1"/>
    <property type="molecule type" value="Genomic_DNA"/>
</dbReference>
<feature type="compositionally biased region" description="Low complexity" evidence="4">
    <location>
        <begin position="941"/>
        <end position="953"/>
    </location>
</feature>
<feature type="compositionally biased region" description="Polar residues" evidence="4">
    <location>
        <begin position="839"/>
        <end position="853"/>
    </location>
</feature>
<feature type="compositionally biased region" description="Low complexity" evidence="4">
    <location>
        <begin position="750"/>
        <end position="762"/>
    </location>
</feature>
<dbReference type="Pfam" id="PF00072">
    <property type="entry name" value="Response_reg"/>
    <property type="match status" value="1"/>
</dbReference>
<evidence type="ECO:0000256" key="1">
    <source>
        <dbReference type="ARBA" id="ARBA00022553"/>
    </source>
</evidence>
<dbReference type="Gene3D" id="3.40.50.2300">
    <property type="match status" value="1"/>
</dbReference>
<feature type="region of interest" description="Disordered" evidence="4">
    <location>
        <begin position="936"/>
        <end position="988"/>
    </location>
</feature>
<dbReference type="GO" id="GO:0000156">
    <property type="term" value="F:phosphorelay response regulator activity"/>
    <property type="evidence" value="ECO:0007669"/>
    <property type="project" value="UniProtKB-ARBA"/>
</dbReference>
<feature type="region of interest" description="Disordered" evidence="4">
    <location>
        <begin position="1"/>
        <end position="113"/>
    </location>
</feature>
<dbReference type="SUPFAM" id="SSF52172">
    <property type="entry name" value="CheY-like"/>
    <property type="match status" value="1"/>
</dbReference>
<feature type="compositionally biased region" description="Polar residues" evidence="4">
    <location>
        <begin position="961"/>
        <end position="978"/>
    </location>
</feature>
<feature type="compositionally biased region" description="Low complexity" evidence="4">
    <location>
        <begin position="878"/>
        <end position="890"/>
    </location>
</feature>
<feature type="region of interest" description="Disordered" evidence="4">
    <location>
        <begin position="1175"/>
        <end position="1219"/>
    </location>
</feature>
<dbReference type="Proteomes" id="UP000759537">
    <property type="component" value="Unassembled WGS sequence"/>
</dbReference>
<accession>A0A9P5N344</accession>
<dbReference type="OrthoDB" id="21225at2759"/>
<name>A0A9P5N344_9AGAM</name>
<feature type="compositionally biased region" description="Low complexity" evidence="4">
    <location>
        <begin position="62"/>
        <end position="71"/>
    </location>
</feature>
<evidence type="ECO:0000256" key="4">
    <source>
        <dbReference type="SAM" id="MobiDB-lite"/>
    </source>
</evidence>
<protein>
    <recommendedName>
        <fullName evidence="5">Response regulatory domain-containing protein</fullName>
    </recommendedName>
</protein>
<feature type="region of interest" description="Disordered" evidence="4">
    <location>
        <begin position="629"/>
        <end position="659"/>
    </location>
</feature>
<gene>
    <name evidence="6" type="ORF">DFH94DRAFT_624922</name>
</gene>
<organism evidence="6 7">
    <name type="scientific">Russula ochroleuca</name>
    <dbReference type="NCBI Taxonomy" id="152965"/>
    <lineage>
        <taxon>Eukaryota</taxon>
        <taxon>Fungi</taxon>
        <taxon>Dikarya</taxon>
        <taxon>Basidiomycota</taxon>
        <taxon>Agaricomycotina</taxon>
        <taxon>Agaricomycetes</taxon>
        <taxon>Russulales</taxon>
        <taxon>Russulaceae</taxon>
        <taxon>Russula</taxon>
    </lineage>
</organism>
<dbReference type="PANTHER" id="PTHR45339">
    <property type="entry name" value="HYBRID SIGNAL TRANSDUCTION HISTIDINE KINASE J"/>
    <property type="match status" value="1"/>
</dbReference>
<feature type="region of interest" description="Disordered" evidence="4">
    <location>
        <begin position="750"/>
        <end position="790"/>
    </location>
</feature>
<evidence type="ECO:0000259" key="5">
    <source>
        <dbReference type="PROSITE" id="PS50110"/>
    </source>
</evidence>